<gene>
    <name evidence="3" type="primary">LOC116534826</name>
</gene>
<proteinExistence type="predicted"/>
<dbReference type="GeneID" id="116534826"/>
<organism evidence="2 3">
    <name type="scientific">Sapajus apella</name>
    <name type="common">Brown-capped capuchin</name>
    <name type="synonym">Cebus apella</name>
    <dbReference type="NCBI Taxonomy" id="9515"/>
    <lineage>
        <taxon>Eukaryota</taxon>
        <taxon>Metazoa</taxon>
        <taxon>Chordata</taxon>
        <taxon>Craniata</taxon>
        <taxon>Vertebrata</taxon>
        <taxon>Euteleostomi</taxon>
        <taxon>Mammalia</taxon>
        <taxon>Eutheria</taxon>
        <taxon>Euarchontoglires</taxon>
        <taxon>Primates</taxon>
        <taxon>Haplorrhini</taxon>
        <taxon>Platyrrhini</taxon>
        <taxon>Cebidae</taxon>
        <taxon>Cebinae</taxon>
        <taxon>Sapajus</taxon>
    </lineage>
</organism>
<protein>
    <submittedName>
        <fullName evidence="3">Uncharacterized protein LOC116534826 isoform X2</fullName>
    </submittedName>
</protein>
<evidence type="ECO:0000256" key="1">
    <source>
        <dbReference type="SAM" id="MobiDB-lite"/>
    </source>
</evidence>
<feature type="region of interest" description="Disordered" evidence="1">
    <location>
        <begin position="39"/>
        <end position="67"/>
    </location>
</feature>
<keyword evidence="2" id="KW-1185">Reference proteome</keyword>
<dbReference type="AlphaFoldDB" id="A0A6J3G1I5"/>
<dbReference type="Proteomes" id="UP000504640">
    <property type="component" value="Unplaced"/>
</dbReference>
<feature type="region of interest" description="Disordered" evidence="1">
    <location>
        <begin position="1"/>
        <end position="26"/>
    </location>
</feature>
<dbReference type="RefSeq" id="XP_032111470.1">
    <property type="nucleotide sequence ID" value="XM_032255579.1"/>
</dbReference>
<evidence type="ECO:0000313" key="2">
    <source>
        <dbReference type="Proteomes" id="UP000504640"/>
    </source>
</evidence>
<evidence type="ECO:0000313" key="3">
    <source>
        <dbReference type="RefSeq" id="XP_032111470.1"/>
    </source>
</evidence>
<sequence>MMASENLNKGGRRRRAAAAESCGGGFPRSVVATTRALVDASPRFPPPPIRDGGWLEKGRGNFETTGDTSVYRPIANARSRRGNADVWAGH</sequence>
<accession>A0A6J3G1I5</accession>
<reference evidence="3" key="1">
    <citation type="submission" date="2025-08" db="UniProtKB">
        <authorList>
            <consortium name="RefSeq"/>
        </authorList>
    </citation>
    <scope>IDENTIFICATION</scope>
    <source>
        <tissue evidence="3">Blood</tissue>
    </source>
</reference>
<name>A0A6J3G1I5_SAPAP</name>